<comment type="caution">
    <text evidence="2">The sequence shown here is derived from an EMBL/GenBank/DDBJ whole genome shotgun (WGS) entry which is preliminary data.</text>
</comment>
<dbReference type="PANTHER" id="PTHR37206">
    <property type="entry name" value="TRANSMEMBRANE PROTEIN"/>
    <property type="match status" value="1"/>
</dbReference>
<organism evidence="2 3">
    <name type="scientific">Arabidopsis thaliana x Arabidopsis arenosa</name>
    <dbReference type="NCBI Taxonomy" id="1240361"/>
    <lineage>
        <taxon>Eukaryota</taxon>
        <taxon>Viridiplantae</taxon>
        <taxon>Streptophyta</taxon>
        <taxon>Embryophyta</taxon>
        <taxon>Tracheophyta</taxon>
        <taxon>Spermatophyta</taxon>
        <taxon>Magnoliopsida</taxon>
        <taxon>eudicotyledons</taxon>
        <taxon>Gunneridae</taxon>
        <taxon>Pentapetalae</taxon>
        <taxon>rosids</taxon>
        <taxon>malvids</taxon>
        <taxon>Brassicales</taxon>
        <taxon>Brassicaceae</taxon>
        <taxon>Camelineae</taxon>
        <taxon>Arabidopsis</taxon>
    </lineage>
</organism>
<evidence type="ECO:0000313" key="2">
    <source>
        <dbReference type="EMBL" id="KAG7535054.1"/>
    </source>
</evidence>
<gene>
    <name evidence="2" type="ORF">ISN45_Aa08g025350</name>
</gene>
<feature type="region of interest" description="Disordered" evidence="1">
    <location>
        <begin position="60"/>
        <end position="86"/>
    </location>
</feature>
<sequence length="217" mass="25457">MVEGENFDCEEQRITHFDLRNEPQFPMVFVRESTDFAKDDLAIFPPINHENLFINGFDKDRDSPSESSSPSSSSRLSDSSLSPSDSEEQFQFCRNSHSQPSEVVGKSRWKSIIEIDIIQVWWKILLARVTPKFQNLVTCFSRSSLCSFSKTLRSFYPVMVIVLWWWMRNRTRQRLQKGETIATHLRDTIKERDERIAQLLHQITQMNELLVKITHSN</sequence>
<proteinExistence type="predicted"/>
<evidence type="ECO:0008006" key="4">
    <source>
        <dbReference type="Google" id="ProtNLM"/>
    </source>
</evidence>
<accession>A0A8T1XRY9</accession>
<keyword evidence="3" id="KW-1185">Reference proteome</keyword>
<dbReference type="AlphaFoldDB" id="A0A8T1XRY9"/>
<dbReference type="EMBL" id="JAEFBK010000013">
    <property type="protein sequence ID" value="KAG7535054.1"/>
    <property type="molecule type" value="Genomic_DNA"/>
</dbReference>
<reference evidence="2 3" key="1">
    <citation type="submission" date="2020-12" db="EMBL/GenBank/DDBJ databases">
        <title>Concerted genomic and epigenomic changes stabilize Arabidopsis allopolyploids.</title>
        <authorList>
            <person name="Chen Z."/>
        </authorList>
    </citation>
    <scope>NUCLEOTIDE SEQUENCE [LARGE SCALE GENOMIC DNA]</scope>
    <source>
        <strain evidence="2">Allo738</strain>
        <tissue evidence="2">Leaf</tissue>
    </source>
</reference>
<protein>
    <recommendedName>
        <fullName evidence="4">Transmembrane protein</fullName>
    </recommendedName>
</protein>
<feature type="compositionally biased region" description="Low complexity" evidence="1">
    <location>
        <begin position="65"/>
        <end position="84"/>
    </location>
</feature>
<dbReference type="Proteomes" id="UP000694240">
    <property type="component" value="Chromosome 13"/>
</dbReference>
<name>A0A8T1XRY9_9BRAS</name>
<evidence type="ECO:0000256" key="1">
    <source>
        <dbReference type="SAM" id="MobiDB-lite"/>
    </source>
</evidence>
<evidence type="ECO:0000313" key="3">
    <source>
        <dbReference type="Proteomes" id="UP000694240"/>
    </source>
</evidence>
<dbReference type="PANTHER" id="PTHR37206:SF1">
    <property type="entry name" value="TRANSMEMBRANE PROTEIN"/>
    <property type="match status" value="1"/>
</dbReference>